<feature type="domain" description="ABC transmembrane type-1" evidence="8">
    <location>
        <begin position="99"/>
        <end position="348"/>
    </location>
</feature>
<dbReference type="AlphaFoldDB" id="A0A0L0LQ34"/>
<dbReference type="PANTHER" id="PTHR30193:SF37">
    <property type="entry name" value="INNER MEMBRANE ABC TRANSPORTER PERMEASE PROTEIN YCJO"/>
    <property type="match status" value="1"/>
</dbReference>
<feature type="transmembrane region" description="Helical" evidence="7">
    <location>
        <begin position="276"/>
        <end position="295"/>
    </location>
</feature>
<comment type="similarity">
    <text evidence="7">Belongs to the binding-protein-dependent transport system permease family.</text>
</comment>
<dbReference type="PANTHER" id="PTHR30193">
    <property type="entry name" value="ABC TRANSPORTER PERMEASE PROTEIN"/>
    <property type="match status" value="1"/>
</dbReference>
<evidence type="ECO:0000256" key="3">
    <source>
        <dbReference type="ARBA" id="ARBA00022475"/>
    </source>
</evidence>
<feature type="transmembrane region" description="Helical" evidence="7">
    <location>
        <begin position="103"/>
        <end position="125"/>
    </location>
</feature>
<evidence type="ECO:0000313" key="9">
    <source>
        <dbReference type="EMBL" id="AUD81936.1"/>
    </source>
</evidence>
<evidence type="ECO:0000259" key="8">
    <source>
        <dbReference type="PROSITE" id="PS50928"/>
    </source>
</evidence>
<dbReference type="EMBL" id="CP021558">
    <property type="protein sequence ID" value="AUE04120.1"/>
    <property type="molecule type" value="Genomic_DNA"/>
</dbReference>
<feature type="transmembrane region" description="Helical" evidence="7">
    <location>
        <begin position="331"/>
        <end position="352"/>
    </location>
</feature>
<dbReference type="RefSeq" id="WP_050825186.1">
    <property type="nucleotide sequence ID" value="NZ_CABHMQ010000009.1"/>
</dbReference>
<evidence type="ECO:0000313" key="12">
    <source>
        <dbReference type="Proteomes" id="UP000232609"/>
    </source>
</evidence>
<protein>
    <submittedName>
        <fullName evidence="9">Transporter</fullName>
    </submittedName>
</protein>
<dbReference type="GO" id="GO:0055085">
    <property type="term" value="P:transmembrane transport"/>
    <property type="evidence" value="ECO:0007669"/>
    <property type="project" value="InterPro"/>
</dbReference>
<dbReference type="Pfam" id="PF00528">
    <property type="entry name" value="BPD_transp_1"/>
    <property type="match status" value="1"/>
</dbReference>
<evidence type="ECO:0000256" key="1">
    <source>
        <dbReference type="ARBA" id="ARBA00004651"/>
    </source>
</evidence>
<dbReference type="CDD" id="cd06261">
    <property type="entry name" value="TM_PBP2"/>
    <property type="match status" value="1"/>
</dbReference>
<dbReference type="SUPFAM" id="SSF161098">
    <property type="entry name" value="MetI-like"/>
    <property type="match status" value="1"/>
</dbReference>
<evidence type="ECO:0000313" key="11">
    <source>
        <dbReference type="Proteomes" id="UP000232491"/>
    </source>
</evidence>
<evidence type="ECO:0000256" key="2">
    <source>
        <dbReference type="ARBA" id="ARBA00022448"/>
    </source>
</evidence>
<organism evidence="9 12">
    <name type="scientific">Bifidobacterium breve</name>
    <dbReference type="NCBI Taxonomy" id="1685"/>
    <lineage>
        <taxon>Bacteria</taxon>
        <taxon>Bacillati</taxon>
        <taxon>Actinomycetota</taxon>
        <taxon>Actinomycetes</taxon>
        <taxon>Bifidobacteriales</taxon>
        <taxon>Bifidobacteriaceae</taxon>
        <taxon>Bifidobacterium</taxon>
    </lineage>
</organism>
<feature type="transmembrane region" description="Helical" evidence="7">
    <location>
        <begin position="221"/>
        <end position="246"/>
    </location>
</feature>
<dbReference type="InterPro" id="IPR035906">
    <property type="entry name" value="MetI-like_sf"/>
</dbReference>
<gene>
    <name evidence="10" type="ORF">BB215W447A_2121</name>
    <name evidence="9" type="ORF">NRBB51_1857</name>
</gene>
<feature type="transmembrane region" description="Helical" evidence="7">
    <location>
        <begin position="30"/>
        <end position="57"/>
    </location>
</feature>
<keyword evidence="3" id="KW-1003">Cell membrane</keyword>
<dbReference type="Proteomes" id="UP000232609">
    <property type="component" value="Chromosome"/>
</dbReference>
<evidence type="ECO:0000313" key="10">
    <source>
        <dbReference type="EMBL" id="AUE04120.1"/>
    </source>
</evidence>
<keyword evidence="5 7" id="KW-1133">Transmembrane helix</keyword>
<proteinExistence type="inferred from homology"/>
<dbReference type="InterPro" id="IPR051393">
    <property type="entry name" value="ABC_transporter_permease"/>
</dbReference>
<dbReference type="GO" id="GO:0005886">
    <property type="term" value="C:plasma membrane"/>
    <property type="evidence" value="ECO:0007669"/>
    <property type="project" value="UniProtKB-SubCell"/>
</dbReference>
<name>A0A0L0LQ34_BIFBR</name>
<dbReference type="PROSITE" id="PS50928">
    <property type="entry name" value="ABC_TM1"/>
    <property type="match status" value="1"/>
</dbReference>
<comment type="subcellular location">
    <subcellularLocation>
        <location evidence="1 7">Cell membrane</location>
        <topology evidence="1 7">Multi-pass membrane protein</topology>
    </subcellularLocation>
</comment>
<evidence type="ECO:0000256" key="5">
    <source>
        <dbReference type="ARBA" id="ARBA00022989"/>
    </source>
</evidence>
<evidence type="ECO:0000256" key="6">
    <source>
        <dbReference type="ARBA" id="ARBA00023136"/>
    </source>
</evidence>
<evidence type="ECO:0000256" key="7">
    <source>
        <dbReference type="RuleBase" id="RU363032"/>
    </source>
</evidence>
<sequence>MSSSQKAPKPRKLGANKVERQRIDHKGQEISGWLFVLPMIIILGVFMFIPIIMALWVSVSNWSGRGTPFGSSVDFVGLKNYSDVLTAPGLAQSDFGTALRNNAWYTLIVVPLQTLLSLGLAVMLNRKILKARGFFRTAFYFPSVTSSVAITVLWLFLFNAAGPINAMLKWFGVNGPNWFNDPRGIIHILLSALGVKNGPAALAEHSFLGVSAWDWLAGPSVAMVAIILMVIFTTSGTFMLMFVAALQSIGEGTEEAAIMDGATPWQRMWKVTVPQLKPTIFTVVTLGIIGTWQVFDQIYTGTQGGPAKTTLTTAYLSYTAAFNSQEWGRGAAISFILFVIIIVMTWIQRWVMKDKKMSRRRRTDYEAMKAEARALNREELATLRVGRPAAARAQTADAAVAEDSAERGI</sequence>
<keyword evidence="2 7" id="KW-0813">Transport</keyword>
<dbReference type="EMBL" id="CP021392">
    <property type="protein sequence ID" value="AUD81936.1"/>
    <property type="molecule type" value="Genomic_DNA"/>
</dbReference>
<reference evidence="11 12" key="1">
    <citation type="submission" date="2017-05" db="EMBL/GenBank/DDBJ databases">
        <title>Comparative genomics and methylome analysis of the gut commensal Bifidobacterium breve.</title>
        <authorList>
            <person name="Bottacini F."/>
            <person name="Morrissey R."/>
            <person name="Roberts R.J."/>
            <person name="James K."/>
            <person name="van Breen J."/>
            <person name="Egan M."/>
            <person name="Lambert J."/>
            <person name="van Limpt K."/>
            <person name="Stanton C."/>
            <person name="Knol J."/>
            <person name="O' Connell Motherway M."/>
            <person name="van Sinderen D."/>
        </authorList>
    </citation>
    <scope>NUCLEOTIDE SEQUENCE [LARGE SCALE GENOMIC DNA]</scope>
    <source>
        <strain evidence="10 11">215W447a</strain>
        <strain evidence="9 12">NRBB51</strain>
    </source>
</reference>
<evidence type="ECO:0000256" key="4">
    <source>
        <dbReference type="ARBA" id="ARBA00022692"/>
    </source>
</evidence>
<keyword evidence="4 7" id="KW-0812">Transmembrane</keyword>
<dbReference type="InterPro" id="IPR000515">
    <property type="entry name" value="MetI-like"/>
</dbReference>
<feature type="transmembrane region" description="Helical" evidence="7">
    <location>
        <begin position="137"/>
        <end position="157"/>
    </location>
</feature>
<dbReference type="Proteomes" id="UP000232491">
    <property type="component" value="Chromosome"/>
</dbReference>
<accession>A0A0L0LQ34</accession>
<dbReference type="Gene3D" id="1.10.3720.10">
    <property type="entry name" value="MetI-like"/>
    <property type="match status" value="1"/>
</dbReference>
<keyword evidence="6 7" id="KW-0472">Membrane</keyword>